<feature type="transmembrane region" description="Helical" evidence="1">
    <location>
        <begin position="249"/>
        <end position="269"/>
    </location>
</feature>
<evidence type="ECO:0000313" key="3">
    <source>
        <dbReference type="Proteomes" id="UP001265746"/>
    </source>
</evidence>
<proteinExistence type="predicted"/>
<dbReference type="Proteomes" id="UP001265746">
    <property type="component" value="Unassembled WGS sequence"/>
</dbReference>
<evidence type="ECO:0000313" key="2">
    <source>
        <dbReference type="EMBL" id="KAK2599515.1"/>
    </source>
</evidence>
<dbReference type="SUPFAM" id="SSF52540">
    <property type="entry name" value="P-loop containing nucleoside triphosphate hydrolases"/>
    <property type="match status" value="1"/>
</dbReference>
<organism evidence="2 3">
    <name type="scientific">Phomopsis amygdali</name>
    <name type="common">Fusicoccum amygdali</name>
    <dbReference type="NCBI Taxonomy" id="1214568"/>
    <lineage>
        <taxon>Eukaryota</taxon>
        <taxon>Fungi</taxon>
        <taxon>Dikarya</taxon>
        <taxon>Ascomycota</taxon>
        <taxon>Pezizomycotina</taxon>
        <taxon>Sordariomycetes</taxon>
        <taxon>Sordariomycetidae</taxon>
        <taxon>Diaporthales</taxon>
        <taxon>Diaporthaceae</taxon>
        <taxon>Diaporthe</taxon>
    </lineage>
</organism>
<accession>A0AAD9S6K1</accession>
<comment type="caution">
    <text evidence="2">The sequence shown here is derived from an EMBL/GenBank/DDBJ whole genome shotgun (WGS) entry which is preliminary data.</text>
</comment>
<dbReference type="Pfam" id="PF17784">
    <property type="entry name" value="Sulfotransfer_4"/>
    <property type="match status" value="1"/>
</dbReference>
<gene>
    <name evidence="2" type="ORF">N8I77_011266</name>
</gene>
<keyword evidence="1" id="KW-1133">Transmembrane helix</keyword>
<keyword evidence="3" id="KW-1185">Reference proteome</keyword>
<dbReference type="PANTHER" id="PTHR36978">
    <property type="entry name" value="P-LOOP CONTAINING NUCLEOTIDE TRIPHOSPHATE HYDROLASE"/>
    <property type="match status" value="1"/>
</dbReference>
<dbReference type="Gene3D" id="3.40.50.300">
    <property type="entry name" value="P-loop containing nucleotide triphosphate hydrolases"/>
    <property type="match status" value="1"/>
</dbReference>
<evidence type="ECO:0000256" key="1">
    <source>
        <dbReference type="SAM" id="Phobius"/>
    </source>
</evidence>
<sequence length="273" mass="31246">MSRLIDQLPAPAYVREKKVIVTSRSRSGTFSLYQALKMLGYRPYHMYEVVQTTTHMGIFEEALNAKYFGVGKPYGKAEFDKWFADYDTLVEIPAFFVDDIIAAYPNATFIHVDRDVEKWATSVTNVLGTVEPLLDSTAMNLMATYDLFIRRYITLHIMLLRVLCHERKTSDPVAKKMMKDDYLALTEQVKMLAPKEKLACFSLEDGFGWEQICPRLGKPIPEQRYPRGNAPKEFKALTMKLLGPSFKKAAAIVITTVLIPIVGFGTWYYRARK</sequence>
<keyword evidence="1" id="KW-0472">Membrane</keyword>
<dbReference type="InterPro" id="IPR040632">
    <property type="entry name" value="Sulfotransfer_4"/>
</dbReference>
<reference evidence="2" key="1">
    <citation type="submission" date="2023-06" db="EMBL/GenBank/DDBJ databases">
        <authorList>
            <person name="Noh H."/>
        </authorList>
    </citation>
    <scope>NUCLEOTIDE SEQUENCE</scope>
    <source>
        <strain evidence="2">DUCC20226</strain>
    </source>
</reference>
<protein>
    <recommendedName>
        <fullName evidence="4">NAD dependent epimerase/dehydratase</fullName>
    </recommendedName>
</protein>
<name>A0AAD9S6K1_PHOAM</name>
<evidence type="ECO:0008006" key="4">
    <source>
        <dbReference type="Google" id="ProtNLM"/>
    </source>
</evidence>
<dbReference type="InterPro" id="IPR027417">
    <property type="entry name" value="P-loop_NTPase"/>
</dbReference>
<dbReference type="PANTHER" id="PTHR36978:SF4">
    <property type="entry name" value="P-LOOP CONTAINING NUCLEOSIDE TRIPHOSPHATE HYDROLASE PROTEIN"/>
    <property type="match status" value="1"/>
</dbReference>
<dbReference type="EMBL" id="JAUJFL010000007">
    <property type="protein sequence ID" value="KAK2599515.1"/>
    <property type="molecule type" value="Genomic_DNA"/>
</dbReference>
<keyword evidence="1" id="KW-0812">Transmembrane</keyword>
<dbReference type="AlphaFoldDB" id="A0AAD9S6K1"/>